<proteinExistence type="predicted"/>
<evidence type="ECO:0000256" key="1">
    <source>
        <dbReference type="ARBA" id="ARBA00012633"/>
    </source>
</evidence>
<dbReference type="PANTHER" id="PTHR43028:SF5">
    <property type="entry name" value="3'(2'),5'-BISPHOSPHATE NUCLEOTIDASE 1"/>
    <property type="match status" value="1"/>
</dbReference>
<evidence type="ECO:0000313" key="2">
    <source>
        <dbReference type="EMBL" id="CAJ08541.1"/>
    </source>
</evidence>
<dbReference type="InParanoid" id="Q4Q5W6"/>
<dbReference type="GeneID" id="5654230"/>
<keyword evidence="2" id="KW-0378">Hydrolase</keyword>
<dbReference type="SUPFAM" id="SSF56655">
    <property type="entry name" value="Carbohydrate phosphatase"/>
    <property type="match status" value="1"/>
</dbReference>
<sequence length="295" mass="31684">MAKHYKAIFAMSYEAELYAHLQASQRFNAGADAAVVLHADSDEAMRRHLGISIDPINGTNCCVGGVWQAPMTLVGIALDGVPIAGVMNRIFDYPLTCTYGPAATEPQEKACVPGLAVVLNTPTPASPFVVFDGGLVPAPGQMEQQLECTCETPLAVCRSSTTKEVFLQRLLTQLEPCNAVYSRGAGYKQYHLLKKMLTGRHVAHEAITPADIFVCPPGTIEKWDCCVVHAFLYALGGEIFDQNGVPIRYPLVGTYGAATTSLSEIAALTDGLVAVTPYAMHEVARRLGWTLTLAP</sequence>
<accession>Q4Q5W6</accession>
<protein>
    <recommendedName>
        <fullName evidence="1">3'(2'),5'-bisphosphate nucleotidase</fullName>
        <ecNumber evidence="1">3.1.3.7</ecNumber>
    </recommendedName>
</protein>
<dbReference type="OMA" id="LECTCET"/>
<dbReference type="Proteomes" id="UP000000542">
    <property type="component" value="Chromosome 31"/>
</dbReference>
<dbReference type="InterPro" id="IPR050725">
    <property type="entry name" value="CysQ/Inositol_MonoPase"/>
</dbReference>
<dbReference type="eggNOG" id="KOG3099">
    <property type="taxonomic scope" value="Eukaryota"/>
</dbReference>
<evidence type="ECO:0000313" key="3">
    <source>
        <dbReference type="Proteomes" id="UP000000542"/>
    </source>
</evidence>
<organism evidence="2 3">
    <name type="scientific">Leishmania major</name>
    <dbReference type="NCBI Taxonomy" id="5664"/>
    <lineage>
        <taxon>Eukaryota</taxon>
        <taxon>Discoba</taxon>
        <taxon>Euglenozoa</taxon>
        <taxon>Kinetoplastea</taxon>
        <taxon>Metakinetoplastina</taxon>
        <taxon>Trypanosomatida</taxon>
        <taxon>Trypanosomatidae</taxon>
        <taxon>Leishmaniinae</taxon>
        <taxon>Leishmania</taxon>
    </lineage>
</organism>
<dbReference type="STRING" id="5664.Q4Q5W6"/>
<dbReference type="VEuPathDB" id="TriTrypDB:LMJLV39_310040000"/>
<dbReference type="HOGENOM" id="CLU_944774_0_0_1"/>
<dbReference type="Gene3D" id="3.30.540.10">
    <property type="entry name" value="Fructose-1,6-Bisphosphatase, subunit A, domain 1"/>
    <property type="match status" value="1"/>
</dbReference>
<gene>
    <name evidence="2" type="ORF">LMJF_31_2920</name>
</gene>
<dbReference type="EC" id="3.1.3.7" evidence="1"/>
<dbReference type="AlphaFoldDB" id="Q4Q5W6"/>
<dbReference type="EMBL" id="FR796427">
    <property type="protein sequence ID" value="CAJ08541.1"/>
    <property type="molecule type" value="Genomic_DNA"/>
</dbReference>
<reference evidence="2 3" key="2">
    <citation type="journal article" date="2011" name="Genome Res.">
        <title>Chromosome and gene copy number variation allow major structural change between species and strains of Leishmania.</title>
        <authorList>
            <person name="Rogers M.B."/>
            <person name="Hilley J.D."/>
            <person name="Dickens N.J."/>
            <person name="Wilkes J."/>
            <person name="Bates P.A."/>
            <person name="Depledge D.P."/>
            <person name="Harris D."/>
            <person name="Her Y."/>
            <person name="Herzyk P."/>
            <person name="Imamura H."/>
            <person name="Otto T.D."/>
            <person name="Sanders M."/>
            <person name="Seeger K."/>
            <person name="Dujardin J.C."/>
            <person name="Berriman M."/>
            <person name="Smith D.F."/>
            <person name="Hertz-Fowler C."/>
            <person name="Mottram J.C."/>
        </authorList>
    </citation>
    <scope>NUCLEOTIDE SEQUENCE [LARGE SCALE GENOMIC DNA]</scope>
    <source>
        <strain evidence="3">MHOM/IL/81/Friedlin</strain>
    </source>
</reference>
<reference evidence="2 3" key="1">
    <citation type="journal article" date="2005" name="Science">
        <title>The genome of the kinetoplastid parasite, Leishmania major.</title>
        <authorList>
            <person name="Ivens A.C."/>
            <person name="Peacock C.S."/>
            <person name="Worthey E.A."/>
            <person name="Murphy L."/>
            <person name="Aggarwal G."/>
            <person name="Berriman M."/>
            <person name="Sisk E."/>
            <person name="Rajandream M.A."/>
            <person name="Adlem E."/>
            <person name="Aert R."/>
            <person name="Anupama A."/>
            <person name="Apostolou Z."/>
            <person name="Attipoe P."/>
            <person name="Bason N."/>
            <person name="Bauser C."/>
            <person name="Beck A."/>
            <person name="Beverley S.M."/>
            <person name="Bianchettin G."/>
            <person name="Borzym K."/>
            <person name="Bothe G."/>
            <person name="Bruschi C.V."/>
            <person name="Collins M."/>
            <person name="Cadag E."/>
            <person name="Ciarloni L."/>
            <person name="Clayton C."/>
            <person name="Coulson R.M."/>
            <person name="Cronin A."/>
            <person name="Cruz A.K."/>
            <person name="Davies R.M."/>
            <person name="De Gaudenzi J."/>
            <person name="Dobson D.E."/>
            <person name="Duesterhoeft A."/>
            <person name="Fazelina G."/>
            <person name="Fosker N."/>
            <person name="Frasch A.C."/>
            <person name="Fraser A."/>
            <person name="Fuchs M."/>
            <person name="Gabel C."/>
            <person name="Goble A."/>
            <person name="Goffeau A."/>
            <person name="Harris D."/>
            <person name="Hertz-Fowler C."/>
            <person name="Hilbert H."/>
            <person name="Horn D."/>
            <person name="Huang Y."/>
            <person name="Klages S."/>
            <person name="Knights A."/>
            <person name="Kube M."/>
            <person name="Larke N."/>
            <person name="Litvin L."/>
            <person name="Lord A."/>
            <person name="Louie T."/>
            <person name="Marra M."/>
            <person name="Masuy D."/>
            <person name="Matthews K."/>
            <person name="Michaeli S."/>
            <person name="Mottram J.C."/>
            <person name="Muller-Auer S."/>
            <person name="Munden H."/>
            <person name="Nelson S."/>
            <person name="Norbertczak H."/>
            <person name="Oliver K."/>
            <person name="O'neil S."/>
            <person name="Pentony M."/>
            <person name="Pohl T.M."/>
            <person name="Price C."/>
            <person name="Purnelle B."/>
            <person name="Quail M.A."/>
            <person name="Rabbinowitsch E."/>
            <person name="Reinhardt R."/>
            <person name="Rieger M."/>
            <person name="Rinta J."/>
            <person name="Robben J."/>
            <person name="Robertson L."/>
            <person name="Ruiz J.C."/>
            <person name="Rutter S."/>
            <person name="Saunders D."/>
            <person name="Schafer M."/>
            <person name="Schein J."/>
            <person name="Schwartz D.C."/>
            <person name="Seeger K."/>
            <person name="Seyler A."/>
            <person name="Sharp S."/>
            <person name="Shin H."/>
            <person name="Sivam D."/>
            <person name="Squares R."/>
            <person name="Squares S."/>
            <person name="Tosato V."/>
            <person name="Vogt C."/>
            <person name="Volckaert G."/>
            <person name="Wambutt R."/>
            <person name="Warren T."/>
            <person name="Wedler H."/>
            <person name="Woodward J."/>
            <person name="Zhou S."/>
            <person name="Zimmermann W."/>
            <person name="Smith D.F."/>
            <person name="Blackwell J.M."/>
            <person name="Stuart K.D."/>
            <person name="Barrell B."/>
            <person name="Myler P.J."/>
        </authorList>
    </citation>
    <scope>NUCLEOTIDE SEQUENCE [LARGE SCALE GENOMIC DNA]</scope>
    <source>
        <strain evidence="3">MHOM/IL/81/Friedlin</strain>
    </source>
</reference>
<keyword evidence="3" id="KW-1185">Reference proteome</keyword>
<dbReference type="Gene3D" id="3.40.190.80">
    <property type="match status" value="1"/>
</dbReference>
<dbReference type="VEuPathDB" id="TriTrypDB:LMJFC_310045500"/>
<dbReference type="GO" id="GO:0008441">
    <property type="term" value="F:3'(2'),5'-bisphosphate nucleotidase activity"/>
    <property type="evidence" value="ECO:0007669"/>
    <property type="project" value="UniProtKB-EC"/>
</dbReference>
<dbReference type="RefSeq" id="XP_001685282.1">
    <property type="nucleotide sequence ID" value="XM_001685230.1"/>
</dbReference>
<dbReference type="KEGG" id="lma:LMJF_31_2920"/>
<dbReference type="VEuPathDB" id="TriTrypDB:LMJSD75_310040000"/>
<name>Q4Q5W6_LEIMA</name>
<dbReference type="PANTHER" id="PTHR43028">
    <property type="entry name" value="3'(2'),5'-BISPHOSPHATE NUCLEOTIDASE 1"/>
    <property type="match status" value="1"/>
</dbReference>
<dbReference type="VEuPathDB" id="TriTrypDB:LmjF.31.2920"/>